<keyword evidence="2" id="KW-1185">Reference proteome</keyword>
<evidence type="ECO:0000313" key="2">
    <source>
        <dbReference type="Proteomes" id="UP001054821"/>
    </source>
</evidence>
<gene>
    <name evidence="1" type="ORF">L3X38_031773</name>
</gene>
<sequence length="132" mass="15389">MLSRTPFLKLTEAYMKKRFTKEECQKSNRDIVRLIKYYDLKTKQFQFGSGDNCQITSRDMAEIFGLPNKGKKLPSTTTSTRMSLDFVKTYFTGAEKITKTTIDKYYMHFGLEKTTKNKKDKKKQLVLVDALS</sequence>
<dbReference type="Proteomes" id="UP001054821">
    <property type="component" value="Chromosome 6"/>
</dbReference>
<evidence type="ECO:0000313" key="1">
    <source>
        <dbReference type="EMBL" id="KAI5322701.1"/>
    </source>
</evidence>
<comment type="caution">
    <text evidence="1">The sequence shown here is derived from an EMBL/GenBank/DDBJ whole genome shotgun (WGS) entry which is preliminary data.</text>
</comment>
<accession>A0AAD4YVA6</accession>
<proteinExistence type="predicted"/>
<protein>
    <submittedName>
        <fullName evidence="1">Uncharacterized protein</fullName>
    </submittedName>
</protein>
<reference evidence="1 2" key="1">
    <citation type="journal article" date="2022" name="G3 (Bethesda)">
        <title>Whole-genome sequence and methylome profiling of the almond [Prunus dulcis (Mill.) D.A. Webb] cultivar 'Nonpareil'.</title>
        <authorList>
            <person name="D'Amico-Willman K.M."/>
            <person name="Ouma W.Z."/>
            <person name="Meulia T."/>
            <person name="Sideli G.M."/>
            <person name="Gradziel T.M."/>
            <person name="Fresnedo-Ramirez J."/>
        </authorList>
    </citation>
    <scope>NUCLEOTIDE SEQUENCE [LARGE SCALE GENOMIC DNA]</scope>
    <source>
        <strain evidence="1">Clone GOH B32 T37-40</strain>
    </source>
</reference>
<dbReference type="AlphaFoldDB" id="A0AAD4YVA6"/>
<dbReference type="EMBL" id="JAJFAZ020000006">
    <property type="protein sequence ID" value="KAI5322701.1"/>
    <property type="molecule type" value="Genomic_DNA"/>
</dbReference>
<organism evidence="1 2">
    <name type="scientific">Prunus dulcis</name>
    <name type="common">Almond</name>
    <name type="synonym">Amygdalus dulcis</name>
    <dbReference type="NCBI Taxonomy" id="3755"/>
    <lineage>
        <taxon>Eukaryota</taxon>
        <taxon>Viridiplantae</taxon>
        <taxon>Streptophyta</taxon>
        <taxon>Embryophyta</taxon>
        <taxon>Tracheophyta</taxon>
        <taxon>Spermatophyta</taxon>
        <taxon>Magnoliopsida</taxon>
        <taxon>eudicotyledons</taxon>
        <taxon>Gunneridae</taxon>
        <taxon>Pentapetalae</taxon>
        <taxon>rosids</taxon>
        <taxon>fabids</taxon>
        <taxon>Rosales</taxon>
        <taxon>Rosaceae</taxon>
        <taxon>Amygdaloideae</taxon>
        <taxon>Amygdaleae</taxon>
        <taxon>Prunus</taxon>
    </lineage>
</organism>
<name>A0AAD4YVA6_PRUDU</name>